<accession>A0ABP7JIC4</accession>
<comment type="caution">
    <text evidence="1">The sequence shown here is derived from an EMBL/GenBank/DDBJ whole genome shotgun (WGS) entry which is preliminary data.</text>
</comment>
<reference evidence="2" key="1">
    <citation type="journal article" date="2019" name="Int. J. Syst. Evol. Microbiol.">
        <title>The Global Catalogue of Microorganisms (GCM) 10K type strain sequencing project: providing services to taxonomists for standard genome sequencing and annotation.</title>
        <authorList>
            <consortium name="The Broad Institute Genomics Platform"/>
            <consortium name="The Broad Institute Genome Sequencing Center for Infectious Disease"/>
            <person name="Wu L."/>
            <person name="Ma J."/>
        </authorList>
    </citation>
    <scope>NUCLEOTIDE SEQUENCE [LARGE SCALE GENOMIC DNA]</scope>
    <source>
        <strain evidence="2">JCM 16908</strain>
    </source>
</reference>
<dbReference type="RefSeq" id="WP_344953331.1">
    <property type="nucleotide sequence ID" value="NZ_BAAAZR010000063.1"/>
</dbReference>
<sequence length="137" mass="14794">MAPNVPGQLVWDPETLLMGCEAISSAARSIEVTTEMGHLSWRDPSVKQISSGGTLEFRPIDRPASHEEFIAQDVANSLHDLIPVLTNALKNLAQQAQFGSDGLRRMVQTQAAVEDANVAAVFGTIEKTLDRPEGQPS</sequence>
<name>A0ABP7JIC4_9ACTN</name>
<dbReference type="EMBL" id="BAAAZR010000063">
    <property type="protein sequence ID" value="GAA3845745.1"/>
    <property type="molecule type" value="Genomic_DNA"/>
</dbReference>
<protein>
    <recommendedName>
        <fullName evidence="3">YbaB/EbfC family DNA-binding protein</fullName>
    </recommendedName>
</protein>
<proteinExistence type="predicted"/>
<organism evidence="1 2">
    <name type="scientific">Sphaerisporangium flaviroseum</name>
    <dbReference type="NCBI Taxonomy" id="509199"/>
    <lineage>
        <taxon>Bacteria</taxon>
        <taxon>Bacillati</taxon>
        <taxon>Actinomycetota</taxon>
        <taxon>Actinomycetes</taxon>
        <taxon>Streptosporangiales</taxon>
        <taxon>Streptosporangiaceae</taxon>
        <taxon>Sphaerisporangium</taxon>
    </lineage>
</organism>
<gene>
    <name evidence="1" type="ORF">GCM10022226_81420</name>
</gene>
<keyword evidence="2" id="KW-1185">Reference proteome</keyword>
<evidence type="ECO:0008006" key="3">
    <source>
        <dbReference type="Google" id="ProtNLM"/>
    </source>
</evidence>
<evidence type="ECO:0000313" key="2">
    <source>
        <dbReference type="Proteomes" id="UP001500888"/>
    </source>
</evidence>
<dbReference type="Proteomes" id="UP001500888">
    <property type="component" value="Unassembled WGS sequence"/>
</dbReference>
<evidence type="ECO:0000313" key="1">
    <source>
        <dbReference type="EMBL" id="GAA3845745.1"/>
    </source>
</evidence>